<evidence type="ECO:0000256" key="1">
    <source>
        <dbReference type="SAM" id="MobiDB-lite"/>
    </source>
</evidence>
<organism evidence="2 3">
    <name type="scientific">Puccinia sorghi</name>
    <dbReference type="NCBI Taxonomy" id="27349"/>
    <lineage>
        <taxon>Eukaryota</taxon>
        <taxon>Fungi</taxon>
        <taxon>Dikarya</taxon>
        <taxon>Basidiomycota</taxon>
        <taxon>Pucciniomycotina</taxon>
        <taxon>Pucciniomycetes</taxon>
        <taxon>Pucciniales</taxon>
        <taxon>Pucciniaceae</taxon>
        <taxon>Puccinia</taxon>
    </lineage>
</organism>
<accession>A0A0L6VMY5</accession>
<gene>
    <name evidence="2" type="ORF">VP01_1334g3</name>
</gene>
<dbReference type="VEuPathDB" id="FungiDB:VP01_1334g3"/>
<keyword evidence="3" id="KW-1185">Reference proteome</keyword>
<dbReference type="AlphaFoldDB" id="A0A0L6VMY5"/>
<reference evidence="2 3" key="1">
    <citation type="submission" date="2015-08" db="EMBL/GenBank/DDBJ databases">
        <title>Next Generation Sequencing and Analysis of the Genome of Puccinia sorghi L Schw, the Causal Agent of Maize Common Rust.</title>
        <authorList>
            <person name="Rochi L."/>
            <person name="Burguener G."/>
            <person name="Darino M."/>
            <person name="Turjanski A."/>
            <person name="Kreff E."/>
            <person name="Dieguez M.J."/>
            <person name="Sacco F."/>
        </authorList>
    </citation>
    <scope>NUCLEOTIDE SEQUENCE [LARGE SCALE GENOMIC DNA]</scope>
    <source>
        <strain evidence="2 3">RO10H11247</strain>
    </source>
</reference>
<dbReference type="PANTHER" id="PTHR45023">
    <property type="match status" value="1"/>
</dbReference>
<dbReference type="EMBL" id="LAVV01003721">
    <property type="protein sequence ID" value="KNZ61932.1"/>
    <property type="molecule type" value="Genomic_DNA"/>
</dbReference>
<evidence type="ECO:0000313" key="3">
    <source>
        <dbReference type="Proteomes" id="UP000037035"/>
    </source>
</evidence>
<name>A0A0L6VMY5_9BASI</name>
<protein>
    <submittedName>
        <fullName evidence="2">Uncharacterized protein</fullName>
    </submittedName>
</protein>
<proteinExistence type="predicted"/>
<dbReference type="OrthoDB" id="2497425at2759"/>
<feature type="compositionally biased region" description="Basic and acidic residues" evidence="1">
    <location>
        <begin position="310"/>
        <end position="320"/>
    </location>
</feature>
<comment type="caution">
    <text evidence="2">The sequence shown here is derived from an EMBL/GenBank/DDBJ whole genome shotgun (WGS) entry which is preliminary data.</text>
</comment>
<dbReference type="Proteomes" id="UP000037035">
    <property type="component" value="Unassembled WGS sequence"/>
</dbReference>
<feature type="region of interest" description="Disordered" evidence="1">
    <location>
        <begin position="256"/>
        <end position="321"/>
    </location>
</feature>
<evidence type="ECO:0000313" key="2">
    <source>
        <dbReference type="EMBL" id="KNZ61932.1"/>
    </source>
</evidence>
<dbReference type="STRING" id="27349.A0A0L6VMY5"/>
<sequence length="409" mass="46025">MDQLRSNCDVDSDSGGNNSLTKFDPLLAATDSPSSIPQSIEVSHSTLNSPNASLTGLSSFVGISVSKRQRSPNWTTKEDEQLARSWIDICRNPIFASEQRGEEFFKRVCDHFNHHWHGNPRTAAGVRERWGILQPACLRFNTIYHQVMAHCQQTEPNPSPEQCRRLAHECFSEQTVTRTQRHRQFQYESVWEIVKDTPRFRLPAPSKPSPLTCSTSTCPQACAFAGPSSMSMVNLNTKSQTKHESDISALRARGETNGKVSHGSFPSPNQAASPAAVTENKKRKVSSTLPWERRQDESDQELEASSNSLAHDDRRQEKNGFRSNSVTLDRLALEREKFLAEKEERLKESIRKDKELDLRIKASARDDLILDLKIIQTNPLDCPDDTSKAALNLMKAAVLKKYHTNPSVT</sequence>
<dbReference type="PANTHER" id="PTHR45023:SF4">
    <property type="entry name" value="GLYCINE-RICH PROTEIN-RELATED"/>
    <property type="match status" value="1"/>
</dbReference>